<name>A0A812XZP4_SYMPI</name>
<dbReference type="GO" id="GO:0004674">
    <property type="term" value="F:protein serine/threonine kinase activity"/>
    <property type="evidence" value="ECO:0007669"/>
    <property type="project" value="TreeGrafter"/>
</dbReference>
<dbReference type="GO" id="GO:0005737">
    <property type="term" value="C:cytoplasm"/>
    <property type="evidence" value="ECO:0007669"/>
    <property type="project" value="TreeGrafter"/>
</dbReference>
<dbReference type="GO" id="GO:0005524">
    <property type="term" value="F:ATP binding"/>
    <property type="evidence" value="ECO:0007669"/>
    <property type="project" value="UniProtKB-KW"/>
</dbReference>
<dbReference type="InterPro" id="IPR000719">
    <property type="entry name" value="Prot_kinase_dom"/>
</dbReference>
<evidence type="ECO:0000256" key="1">
    <source>
        <dbReference type="ARBA" id="ARBA00022741"/>
    </source>
</evidence>
<dbReference type="SUPFAM" id="SSF56112">
    <property type="entry name" value="Protein kinase-like (PK-like)"/>
    <property type="match status" value="1"/>
</dbReference>
<organism evidence="4 5">
    <name type="scientific">Symbiodinium pilosum</name>
    <name type="common">Dinoflagellate</name>
    <dbReference type="NCBI Taxonomy" id="2952"/>
    <lineage>
        <taxon>Eukaryota</taxon>
        <taxon>Sar</taxon>
        <taxon>Alveolata</taxon>
        <taxon>Dinophyceae</taxon>
        <taxon>Suessiales</taxon>
        <taxon>Symbiodiniaceae</taxon>
        <taxon>Symbiodinium</taxon>
    </lineage>
</organism>
<accession>A0A812XZP4</accession>
<dbReference type="PROSITE" id="PS50011">
    <property type="entry name" value="PROTEIN_KINASE_DOM"/>
    <property type="match status" value="1"/>
</dbReference>
<dbReference type="PANTHER" id="PTHR24346">
    <property type="entry name" value="MAP/MICROTUBULE AFFINITY-REGULATING KINASE"/>
    <property type="match status" value="1"/>
</dbReference>
<keyword evidence="1" id="KW-0547">Nucleotide-binding</keyword>
<sequence>MGQASQKQLGWGGFAQCGCIHNGQEATFLEADTLTDGLRIQEAVELEADSDLKDRRSQLGVWALARRRVFSAHLKTSFANHYNILRQVGEGTYGLVFEAETIKVLPSAGGSQPSHPRKVAVKCFKIAEANSRDPSGMSAKAMRESFEKERAILARSEHPHIVKMYECFEERHSLWVVLELCRGGELYEYIAAVAGHPASDAIAWFWEALVRQLYKTGAAQPGCNMLSGCLKLADDPARVAYSEKKGLAVTAELSLHLQACEMLAHNAIISPVRRVRTQLMATATQDTFETTLRGGSYNRLFAGKPELLTDDAAGYYAQLCKHVGMRVNSTTAEYLLHMAMMDESGSPVECLPLMSEAFRLDAAAVAPDAGLALTCTACRLLDHHEELLCGWPAG</sequence>
<reference evidence="4" key="1">
    <citation type="submission" date="2021-02" db="EMBL/GenBank/DDBJ databases">
        <authorList>
            <person name="Dougan E. K."/>
            <person name="Rhodes N."/>
            <person name="Thang M."/>
            <person name="Chan C."/>
        </authorList>
    </citation>
    <scope>NUCLEOTIDE SEQUENCE</scope>
</reference>
<dbReference type="InterPro" id="IPR011009">
    <property type="entry name" value="Kinase-like_dom_sf"/>
</dbReference>
<proteinExistence type="predicted"/>
<dbReference type="GO" id="GO:0035556">
    <property type="term" value="P:intracellular signal transduction"/>
    <property type="evidence" value="ECO:0007669"/>
    <property type="project" value="TreeGrafter"/>
</dbReference>
<evidence type="ECO:0000313" key="4">
    <source>
        <dbReference type="EMBL" id="CAE7754051.1"/>
    </source>
</evidence>
<keyword evidence="2" id="KW-0067">ATP-binding</keyword>
<gene>
    <name evidence="4" type="primary">NEK1</name>
    <name evidence="4" type="ORF">SPIL2461_LOCUS21873</name>
</gene>
<dbReference type="AlphaFoldDB" id="A0A812XZP4"/>
<dbReference type="Pfam" id="PF00069">
    <property type="entry name" value="Pkinase"/>
    <property type="match status" value="1"/>
</dbReference>
<evidence type="ECO:0000259" key="3">
    <source>
        <dbReference type="PROSITE" id="PS50011"/>
    </source>
</evidence>
<protein>
    <submittedName>
        <fullName evidence="4">NEK1 protein</fullName>
    </submittedName>
</protein>
<comment type="caution">
    <text evidence="4">The sequence shown here is derived from an EMBL/GenBank/DDBJ whole genome shotgun (WGS) entry which is preliminary data.</text>
</comment>
<dbReference type="OrthoDB" id="419455at2759"/>
<keyword evidence="5" id="KW-1185">Reference proteome</keyword>
<dbReference type="Proteomes" id="UP000649617">
    <property type="component" value="Unassembled WGS sequence"/>
</dbReference>
<dbReference type="PANTHER" id="PTHR24346:SF30">
    <property type="entry name" value="MATERNAL EMBRYONIC LEUCINE ZIPPER KINASE"/>
    <property type="match status" value="1"/>
</dbReference>
<dbReference type="Gene3D" id="1.10.510.10">
    <property type="entry name" value="Transferase(Phosphotransferase) domain 1"/>
    <property type="match status" value="1"/>
</dbReference>
<evidence type="ECO:0000256" key="2">
    <source>
        <dbReference type="ARBA" id="ARBA00022840"/>
    </source>
</evidence>
<evidence type="ECO:0000313" key="5">
    <source>
        <dbReference type="Proteomes" id="UP000649617"/>
    </source>
</evidence>
<dbReference type="EMBL" id="CAJNIZ010046682">
    <property type="protein sequence ID" value="CAE7754051.1"/>
    <property type="molecule type" value="Genomic_DNA"/>
</dbReference>
<feature type="domain" description="Protein kinase" evidence="3">
    <location>
        <begin position="82"/>
        <end position="394"/>
    </location>
</feature>